<reference evidence="13" key="1">
    <citation type="submission" date="2022-12" db="EMBL/GenBank/DDBJ databases">
        <title>Description and comparative metabolic analysis of Aerococcus sp. nov., isolated from the feces of a pig.</title>
        <authorList>
            <person name="Chang Y.-H."/>
        </authorList>
    </citation>
    <scope>NUCLEOTIDE SEQUENCE</scope>
    <source>
        <strain evidence="13">YH-aer222</strain>
    </source>
</reference>
<dbReference type="NCBIfam" id="TIGR00041">
    <property type="entry name" value="DTMP_kinase"/>
    <property type="match status" value="1"/>
</dbReference>
<dbReference type="InterPro" id="IPR039430">
    <property type="entry name" value="Thymidylate_kin-like_dom"/>
</dbReference>
<dbReference type="FunFam" id="3.40.50.300:FF:000225">
    <property type="entry name" value="Thymidylate kinase"/>
    <property type="match status" value="1"/>
</dbReference>
<dbReference type="Proteomes" id="UP001146670">
    <property type="component" value="Unassembled WGS sequence"/>
</dbReference>
<dbReference type="GO" id="GO:0006233">
    <property type="term" value="P:dTDP biosynthetic process"/>
    <property type="evidence" value="ECO:0007669"/>
    <property type="project" value="InterPro"/>
</dbReference>
<keyword evidence="14" id="KW-1185">Reference proteome</keyword>
<accession>A0A9X3JH39</accession>
<dbReference type="SUPFAM" id="SSF52540">
    <property type="entry name" value="P-loop containing nucleoside triphosphate hydrolases"/>
    <property type="match status" value="1"/>
</dbReference>
<evidence type="ECO:0000313" key="14">
    <source>
        <dbReference type="Proteomes" id="UP001146670"/>
    </source>
</evidence>
<dbReference type="AlphaFoldDB" id="A0A9X3JH39"/>
<dbReference type="InterPro" id="IPR018095">
    <property type="entry name" value="Thymidylate_kin_CS"/>
</dbReference>
<comment type="caution">
    <text evidence="13">The sequence shown here is derived from an EMBL/GenBank/DDBJ whole genome shotgun (WGS) entry which is preliminary data.</text>
</comment>
<comment type="catalytic activity">
    <reaction evidence="9 11">
        <text>dTMP + ATP = dTDP + ADP</text>
        <dbReference type="Rhea" id="RHEA:13517"/>
        <dbReference type="ChEBI" id="CHEBI:30616"/>
        <dbReference type="ChEBI" id="CHEBI:58369"/>
        <dbReference type="ChEBI" id="CHEBI:63528"/>
        <dbReference type="ChEBI" id="CHEBI:456216"/>
        <dbReference type="EC" id="2.7.4.9"/>
    </reaction>
</comment>
<dbReference type="PANTHER" id="PTHR10344:SF4">
    <property type="entry name" value="UMP-CMP KINASE 2, MITOCHONDRIAL"/>
    <property type="match status" value="1"/>
</dbReference>
<name>A0A9X3JH39_9LACT</name>
<organism evidence="13 14">
    <name type="scientific">Aerococcus kribbianus</name>
    <dbReference type="NCBI Taxonomy" id="2999064"/>
    <lineage>
        <taxon>Bacteria</taxon>
        <taxon>Bacillati</taxon>
        <taxon>Bacillota</taxon>
        <taxon>Bacilli</taxon>
        <taxon>Lactobacillales</taxon>
        <taxon>Aerococcaceae</taxon>
        <taxon>Aerococcus</taxon>
    </lineage>
</organism>
<gene>
    <name evidence="11 13" type="primary">tmk</name>
    <name evidence="13" type="ORF">OW157_06415</name>
</gene>
<evidence type="ECO:0000256" key="7">
    <source>
        <dbReference type="ARBA" id="ARBA00022777"/>
    </source>
</evidence>
<dbReference type="GO" id="GO:0005524">
    <property type="term" value="F:ATP binding"/>
    <property type="evidence" value="ECO:0007669"/>
    <property type="project" value="UniProtKB-UniRule"/>
</dbReference>
<evidence type="ECO:0000313" key="13">
    <source>
        <dbReference type="EMBL" id="MCZ0726194.1"/>
    </source>
</evidence>
<evidence type="ECO:0000256" key="5">
    <source>
        <dbReference type="ARBA" id="ARBA00022727"/>
    </source>
</evidence>
<evidence type="ECO:0000256" key="2">
    <source>
        <dbReference type="ARBA" id="ARBA00012980"/>
    </source>
</evidence>
<dbReference type="CDD" id="cd01672">
    <property type="entry name" value="TMPK"/>
    <property type="match status" value="1"/>
</dbReference>
<keyword evidence="7 11" id="KW-0418">Kinase</keyword>
<dbReference type="GO" id="GO:0005829">
    <property type="term" value="C:cytosol"/>
    <property type="evidence" value="ECO:0007669"/>
    <property type="project" value="TreeGrafter"/>
</dbReference>
<evidence type="ECO:0000256" key="1">
    <source>
        <dbReference type="ARBA" id="ARBA00009776"/>
    </source>
</evidence>
<dbReference type="GO" id="GO:0006235">
    <property type="term" value="P:dTTP biosynthetic process"/>
    <property type="evidence" value="ECO:0007669"/>
    <property type="project" value="UniProtKB-UniRule"/>
</dbReference>
<dbReference type="EC" id="2.7.4.9" evidence="2 11"/>
<evidence type="ECO:0000256" key="9">
    <source>
        <dbReference type="ARBA" id="ARBA00048743"/>
    </source>
</evidence>
<proteinExistence type="inferred from homology"/>
<keyword evidence="6 11" id="KW-0547">Nucleotide-binding</keyword>
<dbReference type="Gene3D" id="3.40.50.300">
    <property type="entry name" value="P-loop containing nucleotide triphosphate hydrolases"/>
    <property type="match status" value="1"/>
</dbReference>
<evidence type="ECO:0000256" key="10">
    <source>
        <dbReference type="ARBA" id="ARBA00057735"/>
    </source>
</evidence>
<evidence type="ECO:0000256" key="6">
    <source>
        <dbReference type="ARBA" id="ARBA00022741"/>
    </source>
</evidence>
<feature type="domain" description="Thymidylate kinase-like" evidence="12">
    <location>
        <begin position="7"/>
        <end position="198"/>
    </location>
</feature>
<comment type="function">
    <text evidence="10 11">Phosphorylation of dTMP to form dTDP in both de novo and salvage pathways of dTTP synthesis.</text>
</comment>
<dbReference type="RefSeq" id="WP_268752525.1">
    <property type="nucleotide sequence ID" value="NZ_JAPRFQ010000003.1"/>
</dbReference>
<dbReference type="HAMAP" id="MF_00165">
    <property type="entry name" value="Thymidylate_kinase"/>
    <property type="match status" value="1"/>
</dbReference>
<keyword evidence="5 11" id="KW-0545">Nucleotide biosynthesis</keyword>
<comment type="similarity">
    <text evidence="1 11">Belongs to the thymidylate kinase family.</text>
</comment>
<dbReference type="InterPro" id="IPR018094">
    <property type="entry name" value="Thymidylate_kinase"/>
</dbReference>
<dbReference type="PANTHER" id="PTHR10344">
    <property type="entry name" value="THYMIDYLATE KINASE"/>
    <property type="match status" value="1"/>
</dbReference>
<protein>
    <recommendedName>
        <fullName evidence="3 11">Thymidylate kinase</fullName>
        <ecNumber evidence="2 11">2.7.4.9</ecNumber>
    </recommendedName>
    <alternativeName>
        <fullName evidence="11">dTMP kinase</fullName>
    </alternativeName>
</protein>
<keyword evidence="4 11" id="KW-0808">Transferase</keyword>
<evidence type="ECO:0000256" key="11">
    <source>
        <dbReference type="HAMAP-Rule" id="MF_00165"/>
    </source>
</evidence>
<dbReference type="PROSITE" id="PS01331">
    <property type="entry name" value="THYMIDYLATE_KINASE"/>
    <property type="match status" value="1"/>
</dbReference>
<dbReference type="GO" id="GO:0006227">
    <property type="term" value="P:dUDP biosynthetic process"/>
    <property type="evidence" value="ECO:0007669"/>
    <property type="project" value="TreeGrafter"/>
</dbReference>
<dbReference type="GO" id="GO:0004798">
    <property type="term" value="F:dTMP kinase activity"/>
    <property type="evidence" value="ECO:0007669"/>
    <property type="project" value="UniProtKB-UniRule"/>
</dbReference>
<evidence type="ECO:0000256" key="3">
    <source>
        <dbReference type="ARBA" id="ARBA00017144"/>
    </source>
</evidence>
<dbReference type="InterPro" id="IPR027417">
    <property type="entry name" value="P-loop_NTPase"/>
</dbReference>
<keyword evidence="8 11" id="KW-0067">ATP-binding</keyword>
<dbReference type="EMBL" id="JAPRFR010000003">
    <property type="protein sequence ID" value="MCZ0726194.1"/>
    <property type="molecule type" value="Genomic_DNA"/>
</dbReference>
<sequence length="215" mass="23655">MSYFITVEGPDGAGKTTLIQGLVDRLQADLQVPLLLTREPGGEPLAEKIRGVILDPKHTDLDPRAEALLYAASRRQHLVNKILPALAAGKMVLCDRYVDSSIAYQGYGREIGAQGVAAINEFAIEGKLPDMTLYLDLSAQEGIDRIQANREEAQQNRLDKEAIDFHERVVAGYQIINAQAGDRLVKIDASQSPDRMQAQALVAIKARFPQCFKND</sequence>
<evidence type="ECO:0000256" key="8">
    <source>
        <dbReference type="ARBA" id="ARBA00022840"/>
    </source>
</evidence>
<dbReference type="Pfam" id="PF02223">
    <property type="entry name" value="Thymidylate_kin"/>
    <property type="match status" value="1"/>
</dbReference>
<evidence type="ECO:0000259" key="12">
    <source>
        <dbReference type="Pfam" id="PF02223"/>
    </source>
</evidence>
<feature type="binding site" evidence="11">
    <location>
        <begin position="9"/>
        <end position="16"/>
    </location>
    <ligand>
        <name>ATP</name>
        <dbReference type="ChEBI" id="CHEBI:30616"/>
    </ligand>
</feature>
<evidence type="ECO:0000256" key="4">
    <source>
        <dbReference type="ARBA" id="ARBA00022679"/>
    </source>
</evidence>